<dbReference type="eggNOG" id="ENOG5033AYX">
    <property type="taxonomic scope" value="Bacteria"/>
</dbReference>
<dbReference type="AlphaFoldDB" id="A0A097R3I8"/>
<dbReference type="EMBL" id="CP009706">
    <property type="protein sequence ID" value="AIU73280.1"/>
    <property type="molecule type" value="Genomic_DNA"/>
</dbReference>
<evidence type="ECO:0000313" key="1">
    <source>
        <dbReference type="EMBL" id="AIU73280.1"/>
    </source>
</evidence>
<organism evidence="1 2">
    <name type="scientific">Hafnia alvei FB1</name>
    <dbReference type="NCBI Taxonomy" id="1453496"/>
    <lineage>
        <taxon>Bacteria</taxon>
        <taxon>Pseudomonadati</taxon>
        <taxon>Pseudomonadota</taxon>
        <taxon>Gammaproteobacteria</taxon>
        <taxon>Enterobacterales</taxon>
        <taxon>Hafniaceae</taxon>
        <taxon>Hafnia</taxon>
    </lineage>
</organism>
<accession>A0A097R3I8</accession>
<keyword evidence="2" id="KW-1185">Reference proteome</keyword>
<evidence type="ECO:0000313" key="2">
    <source>
        <dbReference type="Proteomes" id="UP000029986"/>
    </source>
</evidence>
<dbReference type="InterPro" id="IPR010454">
    <property type="entry name" value="Phage_NinH"/>
</dbReference>
<dbReference type="KEGG" id="hav:AT03_13340"/>
<gene>
    <name evidence="1" type="ORF">AT03_13340</name>
</gene>
<dbReference type="OrthoDB" id="8480794at2"/>
<proteinExistence type="predicted"/>
<reference evidence="1 2" key="1">
    <citation type="journal article" date="2014" name="Gut Pathog.">
        <title>Gene clusters of Hafnia alvei strain FB1 important in survival and pathogenesis: a draft genome perspective.</title>
        <authorList>
            <person name="Tan J.Y."/>
            <person name="Yin W.F."/>
            <person name="Chan K.G."/>
        </authorList>
    </citation>
    <scope>NUCLEOTIDE SEQUENCE [LARGE SCALE GENOMIC DNA]</scope>
    <source>
        <strain evidence="1 2">FB1</strain>
    </source>
</reference>
<protein>
    <submittedName>
        <fullName evidence="1">Protein ninH</fullName>
    </submittedName>
</protein>
<dbReference type="Pfam" id="PF06322">
    <property type="entry name" value="Phage_NinH"/>
    <property type="match status" value="1"/>
</dbReference>
<dbReference type="PATRIC" id="fig|1453496.5.peg.2716"/>
<dbReference type="Proteomes" id="UP000029986">
    <property type="component" value="Chromosome"/>
</dbReference>
<dbReference type="HOGENOM" id="CLU_199781_0_0_6"/>
<dbReference type="RefSeq" id="WP_025796668.1">
    <property type="nucleotide sequence ID" value="NZ_CP009706.1"/>
</dbReference>
<name>A0A097R3I8_HAFAL</name>
<sequence>MKADIRTIPDMLVDTYGNQSELARRLRINRETISKYLNDKEAKRHAIVNGVFMTARGDSGKNRWGKR</sequence>